<proteinExistence type="predicted"/>
<gene>
    <name evidence="1" type="ORF">DN745_18670</name>
</gene>
<sequence>MRLSVKIQDLVQGWHRDDSGAIVLLCLAACLFLFMVGLLMYDTGQVARDKVDVQMAADTAAYSQASVQARAMNSIAFANVGKRTITGIRNMYYTQFYHYFKWYRGQCKRCCCGFWCGCWGACLNCAGNTLSLVPFLGAVDSLFFTLARLPIFEDKMTKHLKALDKFQAEMAAYAPYWALGEGVVRGARNGAHAVTTYPLPKTPTFGPLPVKKSSGFGAAIESCLFPTYFFNPSSMGTITEMDRNFAVLKRNSVSRPYMASKGPREVVSRFRAAEGCMTGMMPSFLFPDNKYAPPYHLTADGNSGSDYMKRSNIVWTYRYTPDMATKLRDNYNAVLSKDYTTDIIGLPHSGMWAMSRGEMYYREKNDPNFVKGPNAMWMFHPSWIGKLRPVLLKNERLPVDPSDMWAESRGLALRQAPLFGVDLSDFGKDLLYMEKATLGMDGKIEGKEVLDGIAK</sequence>
<dbReference type="EMBL" id="CP030032">
    <property type="protein sequence ID" value="AWV91240.1"/>
    <property type="molecule type" value="Genomic_DNA"/>
</dbReference>
<dbReference type="OrthoDB" id="5525269at2"/>
<dbReference type="AlphaFoldDB" id="A0A2Z4FQP0"/>
<organism evidence="1 2">
    <name type="scientific">Bradymonas sediminis</name>
    <dbReference type="NCBI Taxonomy" id="1548548"/>
    <lineage>
        <taxon>Bacteria</taxon>
        <taxon>Deltaproteobacteria</taxon>
        <taxon>Bradymonadales</taxon>
        <taxon>Bradymonadaceae</taxon>
        <taxon>Bradymonas</taxon>
    </lineage>
</organism>
<dbReference type="Proteomes" id="UP000249799">
    <property type="component" value="Chromosome"/>
</dbReference>
<evidence type="ECO:0000313" key="1">
    <source>
        <dbReference type="EMBL" id="AWV91240.1"/>
    </source>
</evidence>
<accession>A0A2Z4FQP0</accession>
<dbReference type="KEGG" id="bsed:DN745_18670"/>
<dbReference type="RefSeq" id="WP_111337345.1">
    <property type="nucleotide sequence ID" value="NZ_CP030032.1"/>
</dbReference>
<dbReference type="InterPro" id="IPR028087">
    <property type="entry name" value="Tad_N"/>
</dbReference>
<reference evidence="1 2" key="1">
    <citation type="submission" date="2018-06" db="EMBL/GenBank/DDBJ databases">
        <title>Lujinxingia sediminis gen. nov. sp. nov., a new facultative anaerobic member of the class Deltaproteobacteria, and proposal of Lujinxingaceae fam. nov.</title>
        <authorList>
            <person name="Guo L.-Y."/>
            <person name="Li C.-M."/>
            <person name="Wang S."/>
            <person name="Du Z.-J."/>
        </authorList>
    </citation>
    <scope>NUCLEOTIDE SEQUENCE [LARGE SCALE GENOMIC DNA]</scope>
    <source>
        <strain evidence="1 2">FA350</strain>
    </source>
</reference>
<name>A0A2Z4FQP0_9DELT</name>
<protein>
    <submittedName>
        <fullName evidence="1">Uncharacterized protein</fullName>
    </submittedName>
</protein>
<evidence type="ECO:0000313" key="2">
    <source>
        <dbReference type="Proteomes" id="UP000249799"/>
    </source>
</evidence>
<keyword evidence="2" id="KW-1185">Reference proteome</keyword>
<dbReference type="Pfam" id="PF13400">
    <property type="entry name" value="Tad"/>
    <property type="match status" value="1"/>
</dbReference>